<comment type="caution">
    <text evidence="2">The sequence shown here is derived from an EMBL/GenBank/DDBJ whole genome shotgun (WGS) entry which is preliminary data.</text>
</comment>
<dbReference type="SUPFAM" id="SSF52402">
    <property type="entry name" value="Adenine nucleotide alpha hydrolases-like"/>
    <property type="match status" value="1"/>
</dbReference>
<keyword evidence="3" id="KW-1185">Reference proteome</keyword>
<evidence type="ECO:0000313" key="2">
    <source>
        <dbReference type="EMBL" id="MBV0900883.1"/>
    </source>
</evidence>
<name>A0AA41FYD5_9EURY</name>
<dbReference type="CDD" id="cd00293">
    <property type="entry name" value="USP-like"/>
    <property type="match status" value="1"/>
</dbReference>
<evidence type="ECO:0000313" key="3">
    <source>
        <dbReference type="Proteomes" id="UP001166304"/>
    </source>
</evidence>
<dbReference type="RefSeq" id="WP_162411844.1">
    <property type="nucleotide sequence ID" value="NZ_JAHQXE010000001.1"/>
</dbReference>
<protein>
    <submittedName>
        <fullName evidence="2">Universal stress protein</fullName>
    </submittedName>
</protein>
<dbReference type="Pfam" id="PF00582">
    <property type="entry name" value="Usp"/>
    <property type="match status" value="1"/>
</dbReference>
<organism evidence="2 3">
    <name type="scientific">Haloarcula salina</name>
    <dbReference type="NCBI Taxonomy" id="1429914"/>
    <lineage>
        <taxon>Archaea</taxon>
        <taxon>Methanobacteriati</taxon>
        <taxon>Methanobacteriota</taxon>
        <taxon>Stenosarchaea group</taxon>
        <taxon>Halobacteria</taxon>
        <taxon>Halobacteriales</taxon>
        <taxon>Haloarculaceae</taxon>
        <taxon>Haloarcula</taxon>
    </lineage>
</organism>
<proteinExistence type="predicted"/>
<dbReference type="InterPro" id="IPR006016">
    <property type="entry name" value="UspA"/>
</dbReference>
<sequence>MTILVAVAEDTVQDAVLDVAVALAKGLEQDLYVVHLVDAETADAEAKRVRDATRERVADANVVATVALEHVSHSGARPGSRIGQELVDLAADVDISHIVMGHASKGWLARLREGDTAFAVVADADVPVTIVPNGSEAAVDDSV</sequence>
<reference evidence="2" key="1">
    <citation type="submission" date="2021-06" db="EMBL/GenBank/DDBJ databases">
        <title>New haloarchaea isolates fom saline soil.</title>
        <authorList>
            <person name="Duran-Viseras A."/>
            <person name="Sanchez-Porro C.S."/>
            <person name="Ventosa A."/>
        </authorList>
    </citation>
    <scope>NUCLEOTIDE SEQUENCE</scope>
    <source>
        <strain evidence="2">JCM 18369</strain>
    </source>
</reference>
<dbReference type="Proteomes" id="UP001166304">
    <property type="component" value="Unassembled WGS sequence"/>
</dbReference>
<dbReference type="AlphaFoldDB" id="A0AA41FYD5"/>
<feature type="domain" description="UspA" evidence="1">
    <location>
        <begin position="2"/>
        <end position="132"/>
    </location>
</feature>
<accession>A0AA41FYD5</accession>
<evidence type="ECO:0000259" key="1">
    <source>
        <dbReference type="Pfam" id="PF00582"/>
    </source>
</evidence>
<dbReference type="EMBL" id="JAHQXE010000001">
    <property type="protein sequence ID" value="MBV0900883.1"/>
    <property type="molecule type" value="Genomic_DNA"/>
</dbReference>
<dbReference type="InterPro" id="IPR014729">
    <property type="entry name" value="Rossmann-like_a/b/a_fold"/>
</dbReference>
<dbReference type="Gene3D" id="3.40.50.620">
    <property type="entry name" value="HUPs"/>
    <property type="match status" value="1"/>
</dbReference>
<gene>
    <name evidence="2" type="ORF">KTS37_03690</name>
</gene>